<dbReference type="SUPFAM" id="SSF56112">
    <property type="entry name" value="Protein kinase-like (PK-like)"/>
    <property type="match status" value="1"/>
</dbReference>
<gene>
    <name evidence="2" type="ORF">QBC35DRAFT_508983</name>
</gene>
<dbReference type="GO" id="GO:0004672">
    <property type="term" value="F:protein kinase activity"/>
    <property type="evidence" value="ECO:0007669"/>
    <property type="project" value="InterPro"/>
</dbReference>
<comment type="caution">
    <text evidence="2">The sequence shown here is derived from an EMBL/GenBank/DDBJ whole genome shotgun (WGS) entry which is preliminary data.</text>
</comment>
<dbReference type="GO" id="GO:0005524">
    <property type="term" value="F:ATP binding"/>
    <property type="evidence" value="ECO:0007669"/>
    <property type="project" value="InterPro"/>
</dbReference>
<keyword evidence="3" id="KW-1185">Reference proteome</keyword>
<accession>A0AAN6WME3</accession>
<evidence type="ECO:0000313" key="2">
    <source>
        <dbReference type="EMBL" id="KAK4182967.1"/>
    </source>
</evidence>
<dbReference type="Proteomes" id="UP001302126">
    <property type="component" value="Unassembled WGS sequence"/>
</dbReference>
<dbReference type="Pfam" id="PF14479">
    <property type="entry name" value="HeLo"/>
    <property type="match status" value="1"/>
</dbReference>
<organism evidence="2 3">
    <name type="scientific">Podospora australis</name>
    <dbReference type="NCBI Taxonomy" id="1536484"/>
    <lineage>
        <taxon>Eukaryota</taxon>
        <taxon>Fungi</taxon>
        <taxon>Dikarya</taxon>
        <taxon>Ascomycota</taxon>
        <taxon>Pezizomycotina</taxon>
        <taxon>Sordariomycetes</taxon>
        <taxon>Sordariomycetidae</taxon>
        <taxon>Sordariales</taxon>
        <taxon>Podosporaceae</taxon>
        <taxon>Podospora</taxon>
    </lineage>
</organism>
<dbReference type="PANTHER" id="PTHR37542">
    <property type="entry name" value="HELO DOMAIN-CONTAINING PROTEIN-RELATED"/>
    <property type="match status" value="1"/>
</dbReference>
<dbReference type="InterPro" id="IPR038305">
    <property type="entry name" value="HeLo_sf"/>
</dbReference>
<protein>
    <submittedName>
        <fullName evidence="2">Prion-inhibition and propagation-domain-containing protein</fullName>
    </submittedName>
</protein>
<name>A0AAN6WME3_9PEZI</name>
<dbReference type="PANTHER" id="PTHR37542:SF1">
    <property type="entry name" value="PRION-INHIBITION AND PROPAGATION HELO DOMAIN-CONTAINING PROTEIN"/>
    <property type="match status" value="1"/>
</dbReference>
<dbReference type="AlphaFoldDB" id="A0AAN6WME3"/>
<evidence type="ECO:0000313" key="3">
    <source>
        <dbReference type="Proteomes" id="UP001302126"/>
    </source>
</evidence>
<evidence type="ECO:0000259" key="1">
    <source>
        <dbReference type="PROSITE" id="PS50011"/>
    </source>
</evidence>
<keyword evidence="2" id="KW-0640">Prion</keyword>
<reference evidence="2" key="2">
    <citation type="submission" date="2023-05" db="EMBL/GenBank/DDBJ databases">
        <authorList>
            <consortium name="Lawrence Berkeley National Laboratory"/>
            <person name="Steindorff A."/>
            <person name="Hensen N."/>
            <person name="Bonometti L."/>
            <person name="Westerberg I."/>
            <person name="Brannstrom I.O."/>
            <person name="Guillou S."/>
            <person name="Cros-Aarteil S."/>
            <person name="Calhoun S."/>
            <person name="Haridas S."/>
            <person name="Kuo A."/>
            <person name="Mondo S."/>
            <person name="Pangilinan J."/>
            <person name="Riley R."/>
            <person name="Labutti K."/>
            <person name="Andreopoulos B."/>
            <person name="Lipzen A."/>
            <person name="Chen C."/>
            <person name="Yanf M."/>
            <person name="Daum C."/>
            <person name="Ng V."/>
            <person name="Clum A."/>
            <person name="Ohm R."/>
            <person name="Martin F."/>
            <person name="Silar P."/>
            <person name="Natvig D."/>
            <person name="Lalanne C."/>
            <person name="Gautier V."/>
            <person name="Ament-Velasquez S.L."/>
            <person name="Kruys A."/>
            <person name="Hutchinson M.I."/>
            <person name="Powell A.J."/>
            <person name="Barry K."/>
            <person name="Miller A.N."/>
            <person name="Grigoriev I.V."/>
            <person name="Debuchy R."/>
            <person name="Gladieux P."/>
            <person name="Thoren M.H."/>
            <person name="Johannesson H."/>
        </authorList>
    </citation>
    <scope>NUCLEOTIDE SEQUENCE</scope>
    <source>
        <strain evidence="2">PSN309</strain>
    </source>
</reference>
<reference evidence="2" key="1">
    <citation type="journal article" date="2023" name="Mol. Phylogenet. Evol.">
        <title>Genome-scale phylogeny and comparative genomics of the fungal order Sordariales.</title>
        <authorList>
            <person name="Hensen N."/>
            <person name="Bonometti L."/>
            <person name="Westerberg I."/>
            <person name="Brannstrom I.O."/>
            <person name="Guillou S."/>
            <person name="Cros-Aarteil S."/>
            <person name="Calhoun S."/>
            <person name="Haridas S."/>
            <person name="Kuo A."/>
            <person name="Mondo S."/>
            <person name="Pangilinan J."/>
            <person name="Riley R."/>
            <person name="LaButti K."/>
            <person name="Andreopoulos B."/>
            <person name="Lipzen A."/>
            <person name="Chen C."/>
            <person name="Yan M."/>
            <person name="Daum C."/>
            <person name="Ng V."/>
            <person name="Clum A."/>
            <person name="Steindorff A."/>
            <person name="Ohm R.A."/>
            <person name="Martin F."/>
            <person name="Silar P."/>
            <person name="Natvig D.O."/>
            <person name="Lalanne C."/>
            <person name="Gautier V."/>
            <person name="Ament-Velasquez S.L."/>
            <person name="Kruys A."/>
            <person name="Hutchinson M.I."/>
            <person name="Powell A.J."/>
            <person name="Barry K."/>
            <person name="Miller A.N."/>
            <person name="Grigoriev I.V."/>
            <person name="Debuchy R."/>
            <person name="Gladieux P."/>
            <person name="Hiltunen Thoren M."/>
            <person name="Johannesson H."/>
        </authorList>
    </citation>
    <scope>NUCLEOTIDE SEQUENCE</scope>
    <source>
        <strain evidence="2">PSN309</strain>
    </source>
</reference>
<proteinExistence type="predicted"/>
<dbReference type="InterPro" id="IPR029498">
    <property type="entry name" value="HeLo_dom"/>
</dbReference>
<sequence>MADPLSVAGLAIGVASLAFELFSGCVKGYNLILTAKEMPEACRYLMVRLRMEKEKLLGWAILAGLSEDDDTLKSTLKMNRHTLIDALREMQILLLDVSKMDARYNLQLIVDNSDDEPASDPTPPTQLLKIEERAVRFFDKTRRFPTRLKWAAFRKEKFEDLLANIAHLNDSMMRFLESHDRERHLKMQEITLMQVLQVSHRISDLFELVKSLKKVEVAAKEDRRNYVESEGIVDESQTSYEKRAVLLTRFTAIKLAIESEGDSRVGEIGTENEALLSIEKLHLQSVSEKLDGIQPQRSCGTYDGKPVWLEWRYYEPSFNSDAEESDEEEPQPPPFVENRISKMTKLLRDQEKPQEFRVPKCLGYVDDRRNCRLSFVYALDSSSEPTVPVSLSDLLLNRRKPSLTTRIRIARLVSSSIWYLHSTQWLHKGLRSDNIVFPQLDASGMMDPLLCGFDYSRPADVDETTERPLQNLWHDLYRHPRTQFDNPREGRRGFRKLFDIYALGVILAEIGTWRPVHDIVGIDRKSDQRPKTAKVKSVQTELLSKEVLLDIEAEAGDVFASVVKACISGDFVTNDINGKGDPDLQLDFWEKVIRPLENIAV</sequence>
<feature type="domain" description="Protein kinase" evidence="1">
    <location>
        <begin position="254"/>
        <end position="601"/>
    </location>
</feature>
<keyword evidence="2" id="KW-0034">Amyloid</keyword>
<dbReference type="EMBL" id="MU864591">
    <property type="protein sequence ID" value="KAK4182967.1"/>
    <property type="molecule type" value="Genomic_DNA"/>
</dbReference>
<dbReference type="InterPro" id="IPR000719">
    <property type="entry name" value="Prot_kinase_dom"/>
</dbReference>
<dbReference type="InterPro" id="IPR011009">
    <property type="entry name" value="Kinase-like_dom_sf"/>
</dbReference>
<dbReference type="Gene3D" id="1.20.120.1020">
    <property type="entry name" value="Prion-inhibition and propagation, HeLo domain"/>
    <property type="match status" value="1"/>
</dbReference>
<dbReference type="Gene3D" id="1.10.510.10">
    <property type="entry name" value="Transferase(Phosphotransferase) domain 1"/>
    <property type="match status" value="1"/>
</dbReference>
<dbReference type="PROSITE" id="PS50011">
    <property type="entry name" value="PROTEIN_KINASE_DOM"/>
    <property type="match status" value="1"/>
</dbReference>